<keyword evidence="3" id="KW-1277">Toxin-antitoxin system</keyword>
<dbReference type="Gene3D" id="6.10.10.120">
    <property type="entry name" value="Antitoxin ParD1-like"/>
    <property type="match status" value="1"/>
</dbReference>
<reference evidence="5 6" key="1">
    <citation type="submission" date="2023-06" db="EMBL/GenBank/DDBJ databases">
        <title>Alkalimonas sp., MEB004 an alkaliphilic bacterium isolated from Lonar Lake, India.</title>
        <authorList>
            <person name="Joshi A."/>
            <person name="Thite S."/>
        </authorList>
    </citation>
    <scope>NUCLEOTIDE SEQUENCE [LARGE SCALE GENOMIC DNA]</scope>
    <source>
        <strain evidence="5 6">MEB004</strain>
    </source>
</reference>
<keyword evidence="6" id="KW-1185">Reference proteome</keyword>
<name>A0ABU7JD18_9GAMM</name>
<dbReference type="EMBL" id="JAUGZK010000002">
    <property type="protein sequence ID" value="MEE2023268.1"/>
    <property type="molecule type" value="Genomic_DNA"/>
</dbReference>
<dbReference type="InterPro" id="IPR038296">
    <property type="entry name" value="ParD_sf"/>
</dbReference>
<dbReference type="InterPro" id="IPR010985">
    <property type="entry name" value="Ribbon_hlx_hlx"/>
</dbReference>
<accession>A0ABU7JD18</accession>
<dbReference type="PANTHER" id="PTHR36582">
    <property type="entry name" value="ANTITOXIN PARD"/>
    <property type="match status" value="1"/>
</dbReference>
<evidence type="ECO:0000313" key="6">
    <source>
        <dbReference type="Proteomes" id="UP001339167"/>
    </source>
</evidence>
<dbReference type="PANTHER" id="PTHR36582:SF2">
    <property type="entry name" value="ANTITOXIN PARD"/>
    <property type="match status" value="1"/>
</dbReference>
<evidence type="ECO:0000256" key="1">
    <source>
        <dbReference type="ARBA" id="ARBA00008580"/>
    </source>
</evidence>
<comment type="similarity">
    <text evidence="1">Belongs to the ParD antitoxin family.</text>
</comment>
<sequence length="84" mass="9418">MNITLGPEFEKRINEKVASGLYTSASEVIRDGLRLLFEKDMSKQQQLEILKQEVAKGFQQLSTGTTSDRNALDILSQVNKDMNG</sequence>
<evidence type="ECO:0000256" key="2">
    <source>
        <dbReference type="ARBA" id="ARBA00017940"/>
    </source>
</evidence>
<protein>
    <recommendedName>
        <fullName evidence="2">Antitoxin ParD</fullName>
    </recommendedName>
</protein>
<dbReference type="SUPFAM" id="SSF47598">
    <property type="entry name" value="Ribbon-helix-helix"/>
    <property type="match status" value="1"/>
</dbReference>
<organism evidence="5 6">
    <name type="scientific">Alkalimonas mucilaginosa</name>
    <dbReference type="NCBI Taxonomy" id="3057676"/>
    <lineage>
        <taxon>Bacteria</taxon>
        <taxon>Pseudomonadati</taxon>
        <taxon>Pseudomonadota</taxon>
        <taxon>Gammaproteobacteria</taxon>
        <taxon>Alkalimonas</taxon>
    </lineage>
</organism>
<evidence type="ECO:0000313" key="5">
    <source>
        <dbReference type="EMBL" id="MEE2023268.1"/>
    </source>
</evidence>
<comment type="function">
    <text evidence="4">Antitoxin component of a type II toxin-antitoxin (TA) system. Neutralizes the effect of toxin ParE.</text>
</comment>
<dbReference type="RefSeq" id="WP_330086624.1">
    <property type="nucleotide sequence ID" value="NZ_JAUGZK010000002.1"/>
</dbReference>
<dbReference type="CDD" id="cd22231">
    <property type="entry name" value="RHH_NikR_HicB-like"/>
    <property type="match status" value="1"/>
</dbReference>
<proteinExistence type="inferred from homology"/>
<evidence type="ECO:0000256" key="3">
    <source>
        <dbReference type="ARBA" id="ARBA00022649"/>
    </source>
</evidence>
<dbReference type="Proteomes" id="UP001339167">
    <property type="component" value="Unassembled WGS sequence"/>
</dbReference>
<comment type="caution">
    <text evidence="5">The sequence shown here is derived from an EMBL/GenBank/DDBJ whole genome shotgun (WGS) entry which is preliminary data.</text>
</comment>
<dbReference type="Pfam" id="PF03693">
    <property type="entry name" value="ParD_antitoxin"/>
    <property type="match status" value="1"/>
</dbReference>
<evidence type="ECO:0000256" key="4">
    <source>
        <dbReference type="ARBA" id="ARBA00037106"/>
    </source>
</evidence>
<dbReference type="NCBIfam" id="TIGR02606">
    <property type="entry name" value="antidote_CC2985"/>
    <property type="match status" value="1"/>
</dbReference>
<dbReference type="InterPro" id="IPR022789">
    <property type="entry name" value="ParD"/>
</dbReference>
<gene>
    <name evidence="5" type="ORF">QWF21_03350</name>
</gene>